<feature type="domain" description="DUF5110" evidence="4">
    <location>
        <begin position="724"/>
        <end position="790"/>
    </location>
</feature>
<keyword evidence="7" id="KW-1185">Reference proteome</keyword>
<dbReference type="RefSeq" id="WP_091236655.1">
    <property type="nucleotide sequence ID" value="NZ_FMKA01000037.1"/>
</dbReference>
<dbReference type="Pfam" id="PF21365">
    <property type="entry name" value="Glyco_hydro_31_3rd"/>
    <property type="match status" value="1"/>
</dbReference>
<evidence type="ECO:0000313" key="6">
    <source>
        <dbReference type="EMBL" id="SCP99309.1"/>
    </source>
</evidence>
<evidence type="ECO:0000259" key="4">
    <source>
        <dbReference type="Pfam" id="PF17137"/>
    </source>
</evidence>
<keyword evidence="2 6" id="KW-0378">Hydrolase</keyword>
<evidence type="ECO:0000259" key="5">
    <source>
        <dbReference type="Pfam" id="PF21365"/>
    </source>
</evidence>
<dbReference type="GO" id="GO:0030246">
    <property type="term" value="F:carbohydrate binding"/>
    <property type="evidence" value="ECO:0007669"/>
    <property type="project" value="InterPro"/>
</dbReference>
<dbReference type="Gene3D" id="2.60.40.1760">
    <property type="entry name" value="glycosyl hydrolase (family 31)"/>
    <property type="match status" value="1"/>
</dbReference>
<dbReference type="PANTHER" id="PTHR43863">
    <property type="entry name" value="HYDROLASE, PUTATIVE (AFU_ORTHOLOGUE AFUA_1G03140)-RELATED"/>
    <property type="match status" value="1"/>
</dbReference>
<organism evidence="6 7">
    <name type="scientific">Anaerobium acetethylicum</name>
    <dbReference type="NCBI Taxonomy" id="1619234"/>
    <lineage>
        <taxon>Bacteria</taxon>
        <taxon>Bacillati</taxon>
        <taxon>Bacillota</taxon>
        <taxon>Clostridia</taxon>
        <taxon>Lachnospirales</taxon>
        <taxon>Lachnospiraceae</taxon>
        <taxon>Anaerobium</taxon>
    </lineage>
</organism>
<dbReference type="InterPro" id="IPR033403">
    <property type="entry name" value="DUF5110"/>
</dbReference>
<sequence length="819" mass="94703">MSYSIGGKFVDFIFEDASMRLEPVTETIIRCVYTKEDVFKEDSIIVGRRQEKPVEFAVSENDHTVCLSTGQISVYVQLETGMMEWWDKQGGKRYLKEGGKSLSKTDVIRYTTGDEKPVIDRVKTVDGERNFVKNLKPVVDRTAYRGKLCFDWQEDEGIYGLGQAEEGIYNYRKHSQYLYQHNMRIPMPVFLSTNGYGILVDCCSLMTFNDDENGSYLFMDTVDQIDYYFIAGEKPDDIIKGTRYLTGEAAMLPKWAYGYIQSKEQYYTAEELAEIIRRYRELEVPIDCIVQDWNSWEPGKWGEKLVDPKRYGNLKECISEIRKMNAHAMVSVWPNMNFGTENHTEFLEAGYLLNDLATYDAFSEDARRMYWKQAKKELFDGGFEAWWCDSTEPFSGPDWGGEVKREPWERFVMVGNEHKHYLDPAKANAYALVHAKGMYENQRKETEDIRVLNLTRSGYASGQKYGAMLWSGDTCATWENMKKQIVEGLNVGISGYPYWTLDIGAFFTVGSKWQNRGCGCNTDSSPKWFWQGDYNEGVQDAGYRELYVRWLEFGTFLPMFRSHGTDTPREIWNFGKEGDMFYDAIKKFIKLRYHLMPYIYSLAGAVRLQGATIMRSLIFDFMEDKKAREIKDGFMFGPSLLVYAVTEPMYFEAENVAIERNRVKECYLPEGAGWYDYWTSEYHRGGQTVTVETPIDQIPLFVRAGSIIPTAEGLQYADEKSKMPMEINVYPGADGSFSLYEDEGNNYNYEEGAYSLIEMKWDEAFQKLTIGKRKGGFAGMDEKRIFRIRIGNAVKEIEYNGAEIEYDGEKITEKNNGEK</sequence>
<dbReference type="EMBL" id="FMKA01000037">
    <property type="protein sequence ID" value="SCP99309.1"/>
    <property type="molecule type" value="Genomic_DNA"/>
</dbReference>
<evidence type="ECO:0000256" key="1">
    <source>
        <dbReference type="ARBA" id="ARBA00007806"/>
    </source>
</evidence>
<dbReference type="SUPFAM" id="SSF74650">
    <property type="entry name" value="Galactose mutarotase-like"/>
    <property type="match status" value="1"/>
</dbReference>
<dbReference type="STRING" id="1619234.SAMN05421730_103715"/>
<feature type="domain" description="Glycosyl hydrolase family 31 C-terminal" evidence="5">
    <location>
        <begin position="610"/>
        <end position="708"/>
    </location>
</feature>
<dbReference type="InterPro" id="IPR017853">
    <property type="entry name" value="GH"/>
</dbReference>
<dbReference type="Pfam" id="PF01055">
    <property type="entry name" value="Glyco_hydro_31_2nd"/>
    <property type="match status" value="1"/>
</dbReference>
<dbReference type="InterPro" id="IPR013780">
    <property type="entry name" value="Glyco_hydro_b"/>
</dbReference>
<evidence type="ECO:0000256" key="2">
    <source>
        <dbReference type="RuleBase" id="RU361185"/>
    </source>
</evidence>
<dbReference type="Pfam" id="PF17137">
    <property type="entry name" value="DUF5110"/>
    <property type="match status" value="1"/>
</dbReference>
<keyword evidence="2" id="KW-0326">Glycosidase</keyword>
<dbReference type="GO" id="GO:0004553">
    <property type="term" value="F:hydrolase activity, hydrolyzing O-glycosyl compounds"/>
    <property type="evidence" value="ECO:0007669"/>
    <property type="project" value="InterPro"/>
</dbReference>
<feature type="domain" description="Glycoside hydrolase family 31 TIM barrel" evidence="3">
    <location>
        <begin position="250"/>
        <end position="602"/>
    </location>
</feature>
<dbReference type="PANTHER" id="PTHR43863:SF2">
    <property type="entry name" value="MALTASE-GLUCOAMYLASE"/>
    <property type="match status" value="1"/>
</dbReference>
<dbReference type="GO" id="GO:0005975">
    <property type="term" value="P:carbohydrate metabolic process"/>
    <property type="evidence" value="ECO:0007669"/>
    <property type="project" value="InterPro"/>
</dbReference>
<protein>
    <submittedName>
        <fullName evidence="6">Alpha-D-xyloside xylohydrolase</fullName>
    </submittedName>
</protein>
<dbReference type="CDD" id="cd14752">
    <property type="entry name" value="GH31_N"/>
    <property type="match status" value="1"/>
</dbReference>
<proteinExistence type="inferred from homology"/>
<accession>A0A1D3TY16</accession>
<evidence type="ECO:0000313" key="7">
    <source>
        <dbReference type="Proteomes" id="UP000199315"/>
    </source>
</evidence>
<dbReference type="Proteomes" id="UP000199315">
    <property type="component" value="Unassembled WGS sequence"/>
</dbReference>
<dbReference type="InterPro" id="IPR011013">
    <property type="entry name" value="Gal_mutarotase_sf_dom"/>
</dbReference>
<gene>
    <name evidence="6" type="ORF">SAMN05421730_103715</name>
</gene>
<evidence type="ECO:0000259" key="3">
    <source>
        <dbReference type="Pfam" id="PF01055"/>
    </source>
</evidence>
<dbReference type="Gene3D" id="2.60.40.1180">
    <property type="entry name" value="Golgi alpha-mannosidase II"/>
    <property type="match status" value="2"/>
</dbReference>
<dbReference type="CDD" id="cd06591">
    <property type="entry name" value="GH31_xylosidase_XylS"/>
    <property type="match status" value="1"/>
</dbReference>
<name>A0A1D3TY16_9FIRM</name>
<dbReference type="SUPFAM" id="SSF51445">
    <property type="entry name" value="(Trans)glycosidases"/>
    <property type="match status" value="1"/>
</dbReference>
<dbReference type="AlphaFoldDB" id="A0A1D3TY16"/>
<dbReference type="SUPFAM" id="SSF51011">
    <property type="entry name" value="Glycosyl hydrolase domain"/>
    <property type="match status" value="1"/>
</dbReference>
<reference evidence="6 7" key="1">
    <citation type="submission" date="2016-09" db="EMBL/GenBank/DDBJ databases">
        <authorList>
            <person name="Capua I."/>
            <person name="De Benedictis P."/>
            <person name="Joannis T."/>
            <person name="Lombin L.H."/>
            <person name="Cattoli G."/>
        </authorList>
    </citation>
    <scope>NUCLEOTIDE SEQUENCE [LARGE SCALE GENOMIC DNA]</scope>
    <source>
        <strain evidence="6 7">GluBS11</strain>
    </source>
</reference>
<dbReference type="InterPro" id="IPR000322">
    <property type="entry name" value="Glyco_hydro_31_TIM"/>
</dbReference>
<dbReference type="InterPro" id="IPR048395">
    <property type="entry name" value="Glyco_hydro_31_C"/>
</dbReference>
<comment type="similarity">
    <text evidence="1 2">Belongs to the glycosyl hydrolase 31 family.</text>
</comment>
<dbReference type="InterPro" id="IPR051816">
    <property type="entry name" value="Glycosyl_Hydrolase_31"/>
</dbReference>
<dbReference type="OrthoDB" id="176168at2"/>
<dbReference type="Gene3D" id="3.20.20.80">
    <property type="entry name" value="Glycosidases"/>
    <property type="match status" value="1"/>
</dbReference>